<dbReference type="GO" id="GO:0032051">
    <property type="term" value="F:clathrin light chain binding"/>
    <property type="evidence" value="ECO:0007669"/>
    <property type="project" value="InterPro"/>
</dbReference>
<keyword evidence="17" id="KW-0968">Cytoplasmic vesicle</keyword>
<dbReference type="Gene3D" id="3.30.160.60">
    <property type="entry name" value="Classic Zinc Finger"/>
    <property type="match status" value="7"/>
</dbReference>
<evidence type="ECO:0008006" key="25">
    <source>
        <dbReference type="Google" id="ProtNLM"/>
    </source>
</evidence>
<dbReference type="PROSITE" id="PS50097">
    <property type="entry name" value="BTB"/>
    <property type="match status" value="1"/>
</dbReference>
<evidence type="ECO:0000256" key="19">
    <source>
        <dbReference type="SAM" id="MobiDB-lite"/>
    </source>
</evidence>
<keyword evidence="16" id="KW-0539">Nucleus</keyword>
<sequence length="1008" mass="110750">MEMLSSHSAYLLQQLQEQRIQGLLCDCMLVVKGVCFKAHKNVLAAFSSYFRSLFQNSPSQKNDVFQLVIQDVGGIGQILDYMYTSHLDVNQDNVQALLDIAQCLQVPNVQSMCNTFLKPCAPAVEAPSFPLSGVLTSEHDYLLGNGLAQDVDLHCPSSVGQRAAFGSGAPMSHGGNATSETTASTQPVPEKQLVHGYKLRNFYSKQYFKQSAAAETSNAALNQGPSPLVLVEEQQFQFGVTQQCANAPVYSGNAVQSNPPCPQTMPVEKEFGSTLPAEDLSTTANSGGKVSPVNKPMRPKKAVYLKKYNYLRPQKALEEMCLEQSSGPVNHCPKETHQEEVVVQSETPEAPVDCLPPVDCLARDSEVVLETTMDSQLPSPPPVEQEEEPDPPTISDPTEPTGHKVQYCCEMCGKTFKHPSNLELHKRSHTGEKPFQCNVCRKNFSQAGNLQTHLRRHSGEKPYICELCGKSFAASGDVQRHIVIHTGERPHLCDICGRGFSNISNLKEHKKTHTTDREFTCDQCGKSFNMHRKLLKHKIRHSGEKPHTCQTCGKSFAGSGDLRRHVRTHTGERPYLCNTCGKSFTRSAVLRRHCSMHCKATPDDASPDVEDPEQPGSSSTDRGGGGTFHKPVSHSKAPVPRQPPPPSTNVMELEKPSPPPAHPEAPSTSIHLSPSTSTSFPELRSIVPQHLLPSTPSQQQEKCPPLADSLKLGKAHLPQEALVFGPYVENGQVGVEIQQQGSGASVVARPYLSAPDSYCGALPGASRPSGTPYRASEGPFFSSVTLWGLAMKTLQNDNDLEQTTKSTRTTSKNVNRLYIYSLSSGKMVKLGNNFSDKNNAKAVSEDGFDTIPLITPLDASQLQFPALDKVVVKTKTDYDGEHKKSRLRSPKIAEFSISIIEGVSERLKVTLLVICALAFLVCVVFLVVYKVYQYEQPCPEGFMYTQGRCMPTGMYGYYPPGGRGRLFTIINHYNMAKQTITRSVSPWMTIMSEEKVTQQETETHQKLA</sequence>
<feature type="compositionally biased region" description="Polar residues" evidence="19">
    <location>
        <begin position="175"/>
        <end position="187"/>
    </location>
</feature>
<proteinExistence type="inferred from homology"/>
<dbReference type="GO" id="GO:0000978">
    <property type="term" value="F:RNA polymerase II cis-regulatory region sequence-specific DNA binding"/>
    <property type="evidence" value="ECO:0007669"/>
    <property type="project" value="TreeGrafter"/>
</dbReference>
<feature type="region of interest" description="Disordered" evidence="19">
    <location>
        <begin position="599"/>
        <end position="681"/>
    </location>
</feature>
<evidence type="ECO:0000256" key="14">
    <source>
        <dbReference type="ARBA" id="ARBA00023136"/>
    </source>
</evidence>
<keyword evidence="11 20" id="KW-1133">Transmembrane helix</keyword>
<dbReference type="PROSITE" id="PS50157">
    <property type="entry name" value="ZINC_FINGER_C2H2_2"/>
    <property type="match status" value="7"/>
</dbReference>
<dbReference type="InterPro" id="IPR011333">
    <property type="entry name" value="SKP1/BTB/POZ_sf"/>
</dbReference>
<feature type="domain" description="C2H2-type" evidence="22">
    <location>
        <begin position="491"/>
        <end position="518"/>
    </location>
</feature>
<dbReference type="FunFam" id="3.30.160.60:FF:000340">
    <property type="entry name" value="zinc finger protein 473 isoform X1"/>
    <property type="match status" value="1"/>
</dbReference>
<feature type="domain" description="C2H2-type" evidence="22">
    <location>
        <begin position="407"/>
        <end position="434"/>
    </location>
</feature>
<comment type="similarity">
    <text evidence="5">Belongs to the NSG family.</text>
</comment>
<evidence type="ECO:0000256" key="4">
    <source>
        <dbReference type="ARBA" id="ARBA00006991"/>
    </source>
</evidence>
<dbReference type="InterPro" id="IPR050457">
    <property type="entry name" value="ZnFinger_BTB_dom_contain"/>
</dbReference>
<reference evidence="23 24" key="1">
    <citation type="submission" date="2021-04" db="EMBL/GenBank/DDBJ databases">
        <authorList>
            <person name="De Guttry C."/>
            <person name="Zahm M."/>
            <person name="Klopp C."/>
            <person name="Cabau C."/>
            <person name="Louis A."/>
            <person name="Berthelot C."/>
            <person name="Parey E."/>
            <person name="Roest Crollius H."/>
            <person name="Montfort J."/>
            <person name="Robinson-Rechavi M."/>
            <person name="Bucao C."/>
            <person name="Bouchez O."/>
            <person name="Gislard M."/>
            <person name="Lluch J."/>
            <person name="Milhes M."/>
            <person name="Lampietro C."/>
            <person name="Lopez Roques C."/>
            <person name="Donnadieu C."/>
            <person name="Braasch I."/>
            <person name="Desvignes T."/>
            <person name="Postlethwait J."/>
            <person name="Bobe J."/>
            <person name="Wedekind C."/>
            <person name="Guiguen Y."/>
        </authorList>
    </citation>
    <scope>NUCLEOTIDE SEQUENCE [LARGE SCALE GENOMIC DNA]</scope>
    <source>
        <strain evidence="23">Cs_M1</strain>
        <tissue evidence="23">Blood</tissue>
    </source>
</reference>
<evidence type="ECO:0000313" key="24">
    <source>
        <dbReference type="Proteomes" id="UP001356427"/>
    </source>
</evidence>
<evidence type="ECO:0000256" key="2">
    <source>
        <dbReference type="ARBA" id="ARBA00004156"/>
    </source>
</evidence>
<dbReference type="GO" id="GO:0005634">
    <property type="term" value="C:nucleus"/>
    <property type="evidence" value="ECO:0007669"/>
    <property type="project" value="UniProtKB-SubCell"/>
</dbReference>
<dbReference type="GO" id="GO:0030659">
    <property type="term" value="C:cytoplasmic vesicle membrane"/>
    <property type="evidence" value="ECO:0007669"/>
    <property type="project" value="UniProtKB-SubCell"/>
</dbReference>
<dbReference type="InterPro" id="IPR036236">
    <property type="entry name" value="Znf_C2H2_sf"/>
</dbReference>
<feature type="region of interest" description="Disordered" evidence="19">
    <location>
        <begin position="371"/>
        <end position="401"/>
    </location>
</feature>
<keyword evidence="15" id="KW-0804">Transcription</keyword>
<evidence type="ECO:0000259" key="22">
    <source>
        <dbReference type="PROSITE" id="PS50157"/>
    </source>
</evidence>
<dbReference type="FunFam" id="3.30.160.60:FF:001099">
    <property type="entry name" value="zinc finger and BTB domain-containing protein 49"/>
    <property type="match status" value="1"/>
</dbReference>
<evidence type="ECO:0000256" key="12">
    <source>
        <dbReference type="ARBA" id="ARBA00023015"/>
    </source>
</evidence>
<dbReference type="InterPro" id="IPR000210">
    <property type="entry name" value="BTB/POZ_dom"/>
</dbReference>
<dbReference type="GO" id="GO:0048268">
    <property type="term" value="P:clathrin coat assembly"/>
    <property type="evidence" value="ECO:0007669"/>
    <property type="project" value="InterPro"/>
</dbReference>
<dbReference type="InterPro" id="IPR013087">
    <property type="entry name" value="Znf_C2H2_type"/>
</dbReference>
<feature type="domain" description="C2H2-type" evidence="22">
    <location>
        <begin position="435"/>
        <end position="462"/>
    </location>
</feature>
<dbReference type="FunFam" id="3.30.160.60:FF:000267">
    <property type="entry name" value="Zinc finger and BTB domain-containing 49"/>
    <property type="match status" value="1"/>
</dbReference>
<dbReference type="Pfam" id="PF13912">
    <property type="entry name" value="zf-C2H2_6"/>
    <property type="match status" value="1"/>
</dbReference>
<evidence type="ECO:0000259" key="21">
    <source>
        <dbReference type="PROSITE" id="PS50097"/>
    </source>
</evidence>
<dbReference type="Pfam" id="PF06387">
    <property type="entry name" value="Calcyon"/>
    <property type="match status" value="1"/>
</dbReference>
<dbReference type="PROSITE" id="PS00028">
    <property type="entry name" value="ZINC_FINGER_C2H2_1"/>
    <property type="match status" value="7"/>
</dbReference>
<evidence type="ECO:0000256" key="13">
    <source>
        <dbReference type="ARBA" id="ARBA00023125"/>
    </source>
</evidence>
<keyword evidence="7" id="KW-0479">Metal-binding</keyword>
<evidence type="ECO:0000256" key="10">
    <source>
        <dbReference type="ARBA" id="ARBA00022833"/>
    </source>
</evidence>
<feature type="domain" description="C2H2-type" evidence="22">
    <location>
        <begin position="547"/>
        <end position="574"/>
    </location>
</feature>
<evidence type="ECO:0000256" key="5">
    <source>
        <dbReference type="ARBA" id="ARBA00007767"/>
    </source>
</evidence>
<feature type="domain" description="C2H2-type" evidence="22">
    <location>
        <begin position="463"/>
        <end position="490"/>
    </location>
</feature>
<keyword evidence="9 18" id="KW-0863">Zinc-finger</keyword>
<evidence type="ECO:0000256" key="1">
    <source>
        <dbReference type="ARBA" id="ARBA00004123"/>
    </source>
</evidence>
<dbReference type="FunFam" id="3.30.160.60:FF:001480">
    <property type="entry name" value="Si:cabz01071911.3"/>
    <property type="match status" value="1"/>
</dbReference>
<dbReference type="SUPFAM" id="SSF54695">
    <property type="entry name" value="POZ domain"/>
    <property type="match status" value="1"/>
</dbReference>
<dbReference type="GO" id="GO:0000981">
    <property type="term" value="F:DNA-binding transcription factor activity, RNA polymerase II-specific"/>
    <property type="evidence" value="ECO:0007669"/>
    <property type="project" value="TreeGrafter"/>
</dbReference>
<evidence type="ECO:0000256" key="7">
    <source>
        <dbReference type="ARBA" id="ARBA00022723"/>
    </source>
</evidence>
<feature type="compositionally biased region" description="Polar residues" evidence="19">
    <location>
        <begin position="668"/>
        <end position="680"/>
    </location>
</feature>
<protein>
    <recommendedName>
        <fullName evidence="25">Zinc finger and BTB domain-containing protein 49</fullName>
    </recommendedName>
</protein>
<feature type="domain" description="C2H2-type" evidence="22">
    <location>
        <begin position="519"/>
        <end position="546"/>
    </location>
</feature>
<organism evidence="23 24">
    <name type="scientific">Coregonus suidteri</name>
    <dbReference type="NCBI Taxonomy" id="861788"/>
    <lineage>
        <taxon>Eukaryota</taxon>
        <taxon>Metazoa</taxon>
        <taxon>Chordata</taxon>
        <taxon>Craniata</taxon>
        <taxon>Vertebrata</taxon>
        <taxon>Euteleostomi</taxon>
        <taxon>Actinopterygii</taxon>
        <taxon>Neopterygii</taxon>
        <taxon>Teleostei</taxon>
        <taxon>Protacanthopterygii</taxon>
        <taxon>Salmoniformes</taxon>
        <taxon>Salmonidae</taxon>
        <taxon>Coregoninae</taxon>
        <taxon>Coregonus</taxon>
    </lineage>
</organism>
<evidence type="ECO:0000256" key="11">
    <source>
        <dbReference type="ARBA" id="ARBA00022989"/>
    </source>
</evidence>
<dbReference type="CDD" id="cd18233">
    <property type="entry name" value="BTB_POZ_ZBTB49"/>
    <property type="match status" value="1"/>
</dbReference>
<keyword evidence="10" id="KW-0862">Zinc</keyword>
<keyword evidence="12" id="KW-0805">Transcription regulation</keyword>
<feature type="domain" description="C2H2-type" evidence="22">
    <location>
        <begin position="575"/>
        <end position="602"/>
    </location>
</feature>
<evidence type="ECO:0000256" key="8">
    <source>
        <dbReference type="ARBA" id="ARBA00022737"/>
    </source>
</evidence>
<keyword evidence="13" id="KW-0238">DNA-binding</keyword>
<keyword evidence="14 20" id="KW-0472">Membrane</keyword>
<accession>A0AAN8QY62</accession>
<comment type="similarity">
    <text evidence="4">Belongs to the krueppel C2H2-type zinc-finger protein family.</text>
</comment>
<gene>
    <name evidence="23" type="ORF">J4Q44_G00079660</name>
</gene>
<dbReference type="SUPFAM" id="SSF57667">
    <property type="entry name" value="beta-beta-alpha zinc fingers"/>
    <property type="match status" value="4"/>
</dbReference>
<dbReference type="AlphaFoldDB" id="A0AAN8QY62"/>
<keyword evidence="6 20" id="KW-0812">Transmembrane</keyword>
<dbReference type="EMBL" id="JAGTTL010000006">
    <property type="protein sequence ID" value="KAK6320990.1"/>
    <property type="molecule type" value="Genomic_DNA"/>
</dbReference>
<evidence type="ECO:0000256" key="9">
    <source>
        <dbReference type="ARBA" id="ARBA00022771"/>
    </source>
</evidence>
<keyword evidence="8" id="KW-0677">Repeat</keyword>
<evidence type="ECO:0000256" key="3">
    <source>
        <dbReference type="ARBA" id="ARBA00004167"/>
    </source>
</evidence>
<name>A0AAN8QY62_9TELE</name>
<dbReference type="Proteomes" id="UP001356427">
    <property type="component" value="Unassembled WGS sequence"/>
</dbReference>
<evidence type="ECO:0000256" key="17">
    <source>
        <dbReference type="ARBA" id="ARBA00023329"/>
    </source>
</evidence>
<keyword evidence="24" id="KW-1185">Reference proteome</keyword>
<dbReference type="PANTHER" id="PTHR46105:SF30">
    <property type="entry name" value="ZINC FINGER AND BTB DOMAIN CONTAINING 49"/>
    <property type="match status" value="1"/>
</dbReference>
<feature type="transmembrane region" description="Helical" evidence="20">
    <location>
        <begin position="909"/>
        <end position="929"/>
    </location>
</feature>
<dbReference type="SMART" id="SM00225">
    <property type="entry name" value="BTB"/>
    <property type="match status" value="1"/>
</dbReference>
<feature type="region of interest" description="Disordered" evidence="19">
    <location>
        <begin position="166"/>
        <end position="190"/>
    </location>
</feature>
<dbReference type="Gene3D" id="3.30.710.10">
    <property type="entry name" value="Potassium Channel Kv1.1, Chain A"/>
    <property type="match status" value="1"/>
</dbReference>
<dbReference type="Pfam" id="PF00651">
    <property type="entry name" value="BTB"/>
    <property type="match status" value="1"/>
</dbReference>
<dbReference type="FunFam" id="3.30.160.60:FF:000835">
    <property type="entry name" value="Zinc finger and BTB domain-containing protein 49"/>
    <property type="match status" value="1"/>
</dbReference>
<comment type="subcellular location">
    <subcellularLocation>
        <location evidence="2">Cytoplasmic vesicle membrane</location>
    </subcellularLocation>
    <subcellularLocation>
        <location evidence="3">Membrane</location>
        <topology evidence="3">Single-pass membrane protein</topology>
    </subcellularLocation>
    <subcellularLocation>
        <location evidence="1">Nucleus</location>
    </subcellularLocation>
</comment>
<dbReference type="GO" id="GO:0008270">
    <property type="term" value="F:zinc ion binding"/>
    <property type="evidence" value="ECO:0007669"/>
    <property type="project" value="UniProtKB-KW"/>
</dbReference>
<dbReference type="PANTHER" id="PTHR46105">
    <property type="entry name" value="AGAP004733-PA"/>
    <property type="match status" value="1"/>
</dbReference>
<evidence type="ECO:0000256" key="16">
    <source>
        <dbReference type="ARBA" id="ARBA00023242"/>
    </source>
</evidence>
<evidence type="ECO:0000256" key="18">
    <source>
        <dbReference type="PROSITE-ProRule" id="PRU00042"/>
    </source>
</evidence>
<comment type="caution">
    <text evidence="23">The sequence shown here is derived from an EMBL/GenBank/DDBJ whole genome shotgun (WGS) entry which is preliminary data.</text>
</comment>
<dbReference type="Pfam" id="PF00096">
    <property type="entry name" value="zf-C2H2"/>
    <property type="match status" value="6"/>
</dbReference>
<evidence type="ECO:0000256" key="6">
    <source>
        <dbReference type="ARBA" id="ARBA00022692"/>
    </source>
</evidence>
<dbReference type="FunFam" id="3.30.160.60:FF:000166">
    <property type="entry name" value="Zinc finger and BTB domain-containing 49"/>
    <property type="match status" value="1"/>
</dbReference>
<evidence type="ECO:0000313" key="23">
    <source>
        <dbReference type="EMBL" id="KAK6320990.1"/>
    </source>
</evidence>
<dbReference type="SMART" id="SM00355">
    <property type="entry name" value="ZnF_C2H2"/>
    <property type="match status" value="7"/>
</dbReference>
<dbReference type="InterPro" id="IPR009431">
    <property type="entry name" value="NSG"/>
</dbReference>
<evidence type="ECO:0000256" key="15">
    <source>
        <dbReference type="ARBA" id="ARBA00023163"/>
    </source>
</evidence>
<feature type="domain" description="BTB" evidence="21">
    <location>
        <begin position="25"/>
        <end position="91"/>
    </location>
</feature>
<evidence type="ECO:0000256" key="20">
    <source>
        <dbReference type="SAM" id="Phobius"/>
    </source>
</evidence>